<accession>A0A3B1CDJ3</accession>
<evidence type="ECO:0000256" key="1">
    <source>
        <dbReference type="ARBA" id="ARBA00004141"/>
    </source>
</evidence>
<dbReference type="PANTHER" id="PTHR12714">
    <property type="entry name" value="PROTEIN-S ISOPRENYLCYSTEINE O-METHYLTRANSFERASE"/>
    <property type="match status" value="1"/>
</dbReference>
<keyword evidence="2 5" id="KW-0812">Transmembrane</keyword>
<organism evidence="6">
    <name type="scientific">hydrothermal vent metagenome</name>
    <dbReference type="NCBI Taxonomy" id="652676"/>
    <lineage>
        <taxon>unclassified sequences</taxon>
        <taxon>metagenomes</taxon>
        <taxon>ecological metagenomes</taxon>
    </lineage>
</organism>
<evidence type="ECO:0000256" key="5">
    <source>
        <dbReference type="SAM" id="Phobius"/>
    </source>
</evidence>
<dbReference type="EMBL" id="UOGD01000059">
    <property type="protein sequence ID" value="VAX16765.1"/>
    <property type="molecule type" value="Genomic_DNA"/>
</dbReference>
<evidence type="ECO:0008006" key="7">
    <source>
        <dbReference type="Google" id="ProtNLM"/>
    </source>
</evidence>
<sequence length="217" mass="24925">MHESYDYGLWLLVLINVMIFTIFTFAFIKPSKKYEWRSLGVFAAFIVALFTEMYGFPLTIYFLVSFFGDKIGIVDPFVHLNGHLLGTLFGASAFLKYSICLLGGIIMWLGALTIYNGWRLIHGAKGNLVTTGIYSKIRHPQYSGIFLLSIGMLIQWPTLLTILMFPILIFAYYRLAKREEKDIEAEFSVEYKLYKEGVPAFIPKLKNHFKMTEGVKL</sequence>
<dbReference type="AlphaFoldDB" id="A0A3B1CDJ3"/>
<feature type="transmembrane region" description="Helical" evidence="5">
    <location>
        <begin position="40"/>
        <end position="64"/>
    </location>
</feature>
<feature type="transmembrane region" description="Helical" evidence="5">
    <location>
        <begin position="7"/>
        <end position="28"/>
    </location>
</feature>
<dbReference type="GO" id="GO:0016020">
    <property type="term" value="C:membrane"/>
    <property type="evidence" value="ECO:0007669"/>
    <property type="project" value="UniProtKB-SubCell"/>
</dbReference>
<comment type="subcellular location">
    <subcellularLocation>
        <location evidence="1">Membrane</location>
        <topology evidence="1">Multi-pass membrane protein</topology>
    </subcellularLocation>
</comment>
<evidence type="ECO:0000256" key="3">
    <source>
        <dbReference type="ARBA" id="ARBA00022989"/>
    </source>
</evidence>
<keyword evidence="4 5" id="KW-0472">Membrane</keyword>
<reference evidence="6" key="1">
    <citation type="submission" date="2018-06" db="EMBL/GenBank/DDBJ databases">
        <authorList>
            <person name="Zhirakovskaya E."/>
        </authorList>
    </citation>
    <scope>NUCLEOTIDE SEQUENCE</scope>
</reference>
<name>A0A3B1CDJ3_9ZZZZ</name>
<dbReference type="GO" id="GO:0004671">
    <property type="term" value="F:protein C-terminal S-isoprenylcysteine carboxyl O-methyltransferase activity"/>
    <property type="evidence" value="ECO:0007669"/>
    <property type="project" value="InterPro"/>
</dbReference>
<dbReference type="InterPro" id="IPR007269">
    <property type="entry name" value="ICMT_MeTrfase"/>
</dbReference>
<dbReference type="Pfam" id="PF04140">
    <property type="entry name" value="ICMT"/>
    <property type="match status" value="1"/>
</dbReference>
<evidence type="ECO:0000256" key="2">
    <source>
        <dbReference type="ARBA" id="ARBA00022692"/>
    </source>
</evidence>
<proteinExistence type="predicted"/>
<evidence type="ECO:0000256" key="4">
    <source>
        <dbReference type="ARBA" id="ARBA00023136"/>
    </source>
</evidence>
<feature type="transmembrane region" description="Helical" evidence="5">
    <location>
        <begin position="145"/>
        <end position="173"/>
    </location>
</feature>
<keyword evidence="3 5" id="KW-1133">Transmembrane helix</keyword>
<gene>
    <name evidence="6" type="ORF">MNBD_IGNAVI01-2669</name>
</gene>
<evidence type="ECO:0000313" key="6">
    <source>
        <dbReference type="EMBL" id="VAX16765.1"/>
    </source>
</evidence>
<protein>
    <recommendedName>
        <fullName evidence="7">Isoprenylcysteine carboxyl methyltransferase</fullName>
    </recommendedName>
</protein>
<dbReference type="Gene3D" id="1.20.120.1630">
    <property type="match status" value="1"/>
</dbReference>
<dbReference type="PANTHER" id="PTHR12714:SF9">
    <property type="entry name" value="PROTEIN-S-ISOPRENYLCYSTEINE O-METHYLTRANSFERASE"/>
    <property type="match status" value="1"/>
</dbReference>
<feature type="transmembrane region" description="Helical" evidence="5">
    <location>
        <begin position="84"/>
        <end position="115"/>
    </location>
</feature>